<feature type="domain" description="Sister chromatid cohesion C-terminal" evidence="4">
    <location>
        <begin position="1513"/>
        <end position="1698"/>
    </location>
</feature>
<dbReference type="GO" id="GO:0003682">
    <property type="term" value="F:chromatin binding"/>
    <property type="evidence" value="ECO:0007669"/>
    <property type="project" value="TreeGrafter"/>
</dbReference>
<keyword evidence="6" id="KW-1185">Reference proteome</keyword>
<feature type="region of interest" description="Disordered" evidence="3">
    <location>
        <begin position="136"/>
        <end position="163"/>
    </location>
</feature>
<feature type="compositionally biased region" description="Polar residues" evidence="3">
    <location>
        <begin position="284"/>
        <end position="302"/>
    </location>
</feature>
<feature type="region of interest" description="Disordered" evidence="3">
    <location>
        <begin position="1856"/>
        <end position="1922"/>
    </location>
</feature>
<dbReference type="GO" id="GO:0010468">
    <property type="term" value="P:regulation of gene expression"/>
    <property type="evidence" value="ECO:0007669"/>
    <property type="project" value="InterPro"/>
</dbReference>
<comment type="caution">
    <text evidence="5">The sequence shown here is derived from an EMBL/GenBank/DDBJ whole genome shotgun (WGS) entry which is preliminary data.</text>
</comment>
<evidence type="ECO:0000256" key="1">
    <source>
        <dbReference type="RuleBase" id="RU364107"/>
    </source>
</evidence>
<dbReference type="EMBL" id="LFZN01000032">
    <property type="protein sequence ID" value="KXT03276.1"/>
    <property type="molecule type" value="Genomic_DNA"/>
</dbReference>
<feature type="region of interest" description="Disordered" evidence="3">
    <location>
        <begin position="1"/>
        <end position="29"/>
    </location>
</feature>
<feature type="compositionally biased region" description="Low complexity" evidence="3">
    <location>
        <begin position="222"/>
        <end position="233"/>
    </location>
</feature>
<proteinExistence type="inferred from homology"/>
<dbReference type="GO" id="GO:0140588">
    <property type="term" value="P:chromatin looping"/>
    <property type="evidence" value="ECO:0007669"/>
    <property type="project" value="InterPro"/>
</dbReference>
<dbReference type="GO" id="GO:0061775">
    <property type="term" value="F:cohesin loader activity"/>
    <property type="evidence" value="ECO:0007669"/>
    <property type="project" value="InterPro"/>
</dbReference>
<dbReference type="InterPro" id="IPR016024">
    <property type="entry name" value="ARM-type_fold"/>
</dbReference>
<dbReference type="Gene3D" id="1.25.10.10">
    <property type="entry name" value="Leucine-rich Repeat Variant"/>
    <property type="match status" value="1"/>
</dbReference>
<feature type="region of interest" description="Disordered" evidence="3">
    <location>
        <begin position="175"/>
        <end position="302"/>
    </location>
</feature>
<feature type="region of interest" description="Disordered" evidence="3">
    <location>
        <begin position="710"/>
        <end position="733"/>
    </location>
</feature>
<dbReference type="OrthoDB" id="418242at2759"/>
<feature type="compositionally biased region" description="Pro residues" evidence="3">
    <location>
        <begin position="236"/>
        <end position="253"/>
    </location>
</feature>
<dbReference type="CDD" id="cd23958">
    <property type="entry name" value="SCC2"/>
    <property type="match status" value="1"/>
</dbReference>
<dbReference type="Proteomes" id="UP000070133">
    <property type="component" value="Unassembled WGS sequence"/>
</dbReference>
<dbReference type="SUPFAM" id="SSF48371">
    <property type="entry name" value="ARM repeat"/>
    <property type="match status" value="1"/>
</dbReference>
<keyword evidence="2" id="KW-0175">Coiled coil</keyword>
<dbReference type="InterPro" id="IPR033031">
    <property type="entry name" value="Scc2/Nipped-B"/>
</dbReference>
<organism evidence="5 6">
    <name type="scientific">Pseudocercospora eumusae</name>
    <dbReference type="NCBI Taxonomy" id="321146"/>
    <lineage>
        <taxon>Eukaryota</taxon>
        <taxon>Fungi</taxon>
        <taxon>Dikarya</taxon>
        <taxon>Ascomycota</taxon>
        <taxon>Pezizomycotina</taxon>
        <taxon>Dothideomycetes</taxon>
        <taxon>Dothideomycetidae</taxon>
        <taxon>Mycosphaerellales</taxon>
        <taxon>Mycosphaerellaceae</taxon>
        <taxon>Pseudocercospora</taxon>
    </lineage>
</organism>
<keyword evidence="1" id="KW-0539">Nucleus</keyword>
<sequence>MDKMEDGTLDPRQLMQNGGGGGYGYAAGSAARPQINGLAQDARSQESRLRVPTVAEALPFSPFSSIVPFNPDIMHTPLALSTTSPAVFENDEAIKNTRRELERLTAGATNAEQASKRCETTLNDIQKLLRAENLTDYKFKETKRPKAKEATDQPPQQPKLSSFARMVYDGVKEPYRYLTPPEEPGSLQAKSVAPDERAQQPSGPKSSAAPAPLTTQKPKVVQTPQTSSPLQQQKPRPAPAEQPPKVVPQPQKPSPAQQPHNALHHHQAKANPVALVPVIPRPSQKLQAQYTPHQQQQRVSQQNLEIPISKQITSPELQATPGSSQKAKLYVQPTALTPSQRAAFQKVNDVLPDPRDSTPSRGQGAYLTNNAIIASSDQRRKADQAVEALSSQLETLFEAEDQMQPDTSEAAAVRENRYFSTHDTDEGPALILQADVQALLNTAFQKVVNHNRLDSIEVDQLTRIQRICERSVSALGSGSLSIGDDWSDDDVNEWVSRLQNAENGIIAARTLLHIMTGGSHRKELQSEDFLRLVLDALRTGFDTCILPVIELRSSLGEQVKNAPANPKFKIAVENRNALQSLVAATTKTLALLGDLFAKTDVDETGISSLVYSCKMLIFASNAGNERDSALGIQIFEAMRKVAMNVISRIFTKYDDQRRFIIDEMLLSLEHLPANKQSARQFRLSDGKPIQLMSALLMRLVQSSAVVSKKSLRHAENSGDESEEDSEVEDSESDDDVIVVGAAKKKARKSSSTNRPTDLTALYQPLQQESSRTAAHIANMLLQRAIGKAKSNADDPFRRLLDVFTEDFINVLGSSDWPAAEVLLRQIVARLMQIADDGKQPAPARTLALELLGTIGSGIMDVLKSTADAAQMADVGDHVSQGLASIAHQADSGDLDTFVVTSFEGPYRVLLEYFQARNVERDPQLLSARGYHLVQWADAVFHMKGKGENQLSSSPTALENKIRSMMVETNWLEDHSSFAQPTTAQGKLAAKIVTANSSLCRALPNIIQRVTQSMGSQQPTVRSRALKSVTTLLEKDPAILDRNEAVLRQILRSLSDPSSLVRDSALNLIQKCVSIRPALELKVYEKIVERTTDASHQVRKRAMAFLKQVYLHVHDNRVRAKISNAMISRIHDVDESVVEVARATIEEIWFSAFREAGGGQARSVDVQLQLAGQVALIVQTVDLGENVASVLEALLKTLLTKSKQAVDNKRICKAFVRVLFDGLLDSSQIPDEPTQETVLRTLIVFAKTVPEIFLASQLELLGPYSRNLETGDELEMFRSVITILRYTMPELTGLNVAFLEQLQNDLMKAIVKVGKAELSVIAPCLWTIDSLIGNRVRLINFIISALAGVCGMLKTVLEDQAIPRKVCRLLVIIGQFGKACQFDTNLESFKASPRLNWYKGNSVAGLMAEICCKFTSPKHPMIVREAALDAVCAISHTYPKNYLRADVNNAIEMVFGSKEAVLEEVLISSFETFFTSNEKPADDPDAPETGSGIATGAQRLGNTYQAEGADVALNSLCQRFMQSILRIATTSLDEAALGAARTVASVNRMGLMNPSDSAPGLVALMTCPVPAIAKIAFLSYKEQFFTYNSVLEKTMLKSVILSYEYQRNVAKDLVGFTGQPPVSKLHYFWDAVKTVGFQKNRTKFFDQVCGSLTFDPAKMTTVDGLQKHLLYVRYCVENIAFLDHDKLTEPLHAVACLEKAYAGAGLAVTQAIETDIFKLQVPVSSQTPATSETVPDGTSDTIAVAQPISAPVPAVEAEKLLQLATSAQILSLLVETRNFLRSMWQLKKHGDAGAKGKAKAAKDAEKNAIRATNAPALTETYQSKITKIMKATEDGESQLTICKTLVELMTVDNEAKVASGDEDEIMMEDDDDARSEGSRSKSPAPRGKKRKSTGGQGGPPKKKGRSRKSCISKTDEEGEEGWD</sequence>
<dbReference type="Pfam" id="PF12830">
    <property type="entry name" value="Nipped-B_C"/>
    <property type="match status" value="1"/>
</dbReference>
<reference evidence="5 6" key="1">
    <citation type="submission" date="2015-07" db="EMBL/GenBank/DDBJ databases">
        <title>Comparative genomics of the Sigatoka disease complex on banana suggests a link between parallel evolutionary changes in Pseudocercospora fijiensis and Pseudocercospora eumusae and increased virulence on the banana host.</title>
        <authorList>
            <person name="Chang T.-C."/>
            <person name="Salvucci A."/>
            <person name="Crous P.W."/>
            <person name="Stergiopoulos I."/>
        </authorList>
    </citation>
    <scope>NUCLEOTIDE SEQUENCE [LARGE SCALE GENOMIC DNA]</scope>
    <source>
        <strain evidence="5 6">CBS 114824</strain>
    </source>
</reference>
<feature type="compositionally biased region" description="Low complexity" evidence="3">
    <location>
        <begin position="199"/>
        <end position="212"/>
    </location>
</feature>
<evidence type="ECO:0000256" key="3">
    <source>
        <dbReference type="SAM" id="MobiDB-lite"/>
    </source>
</evidence>
<dbReference type="InterPro" id="IPR024986">
    <property type="entry name" value="Nipped-B_C"/>
</dbReference>
<dbReference type="GO" id="GO:1990414">
    <property type="term" value="P:replication-born double-strand break repair via sister chromatid exchange"/>
    <property type="evidence" value="ECO:0007669"/>
    <property type="project" value="TreeGrafter"/>
</dbReference>
<evidence type="ECO:0000256" key="2">
    <source>
        <dbReference type="SAM" id="Coils"/>
    </source>
</evidence>
<dbReference type="PANTHER" id="PTHR21704">
    <property type="entry name" value="NIPPED-B-LIKE PROTEIN DELANGIN SCC2-RELATED"/>
    <property type="match status" value="1"/>
</dbReference>
<comment type="similarity">
    <text evidence="1">Belongs to the SCC2/Nipped-B family.</text>
</comment>
<gene>
    <name evidence="5" type="ORF">AC578_4779</name>
</gene>
<dbReference type="STRING" id="321146.A0A139HLJ1"/>
<feature type="compositionally biased region" description="Acidic residues" evidence="3">
    <location>
        <begin position="717"/>
        <end position="733"/>
    </location>
</feature>
<dbReference type="PANTHER" id="PTHR21704:SF18">
    <property type="entry name" value="NIPPED-B-LIKE PROTEIN"/>
    <property type="match status" value="1"/>
</dbReference>
<dbReference type="InterPro" id="IPR011989">
    <property type="entry name" value="ARM-like"/>
</dbReference>
<dbReference type="GO" id="GO:0034087">
    <property type="term" value="P:establishment of mitotic sister chromatid cohesion"/>
    <property type="evidence" value="ECO:0007669"/>
    <property type="project" value="TreeGrafter"/>
</dbReference>
<accession>A0A139HLJ1</accession>
<dbReference type="GO" id="GO:0071169">
    <property type="term" value="P:establishment of protein localization to chromatin"/>
    <property type="evidence" value="ECO:0007669"/>
    <property type="project" value="TreeGrafter"/>
</dbReference>
<keyword evidence="1" id="KW-0677">Repeat</keyword>
<protein>
    <recommendedName>
        <fullName evidence="1">Sister chromatid cohesion protein</fullName>
    </recommendedName>
</protein>
<keyword evidence="1" id="KW-0131">Cell cycle</keyword>
<dbReference type="GO" id="GO:0090694">
    <property type="term" value="C:Scc2-Scc4 cohesin loading complex"/>
    <property type="evidence" value="ECO:0007669"/>
    <property type="project" value="TreeGrafter"/>
</dbReference>
<dbReference type="Pfam" id="PF20168">
    <property type="entry name" value="PDS5"/>
    <property type="match status" value="1"/>
</dbReference>
<name>A0A139HLJ1_9PEZI</name>
<comment type="subcellular location">
    <subcellularLocation>
        <location evidence="1">Nucleus</location>
    </subcellularLocation>
</comment>
<evidence type="ECO:0000313" key="5">
    <source>
        <dbReference type="EMBL" id="KXT03276.1"/>
    </source>
</evidence>
<feature type="compositionally biased region" description="Acidic residues" evidence="3">
    <location>
        <begin position="1859"/>
        <end position="1872"/>
    </location>
</feature>
<feature type="coiled-coil region" evidence="2">
    <location>
        <begin position="94"/>
        <end position="131"/>
    </location>
</feature>
<evidence type="ECO:0000259" key="4">
    <source>
        <dbReference type="Pfam" id="PF12830"/>
    </source>
</evidence>
<evidence type="ECO:0000313" key="6">
    <source>
        <dbReference type="Proteomes" id="UP000070133"/>
    </source>
</evidence>
<feature type="compositionally biased region" description="Basic residues" evidence="3">
    <location>
        <begin position="1899"/>
        <end position="1909"/>
    </location>
</feature>
<feature type="compositionally biased region" description="Basic and acidic residues" evidence="3">
    <location>
        <begin position="136"/>
        <end position="151"/>
    </location>
</feature>